<dbReference type="InterPro" id="IPR000719">
    <property type="entry name" value="Prot_kinase_dom"/>
</dbReference>
<name>A0AAV5K2H5_9ROSI</name>
<dbReference type="FunFam" id="1.10.510.10:FF:000095">
    <property type="entry name" value="protein STRUBBELIG-RECEPTOR FAMILY 8"/>
    <property type="match status" value="1"/>
</dbReference>
<dbReference type="GO" id="GO:0016020">
    <property type="term" value="C:membrane"/>
    <property type="evidence" value="ECO:0007669"/>
    <property type="project" value="UniProtKB-SubCell"/>
</dbReference>
<dbReference type="PANTHER" id="PTHR48007:SF22">
    <property type="entry name" value="PROTEIN STRUBBELIG-RECEPTOR FAMILY 3-LIKE ISOFORM X1"/>
    <property type="match status" value="1"/>
</dbReference>
<feature type="region of interest" description="Disordered" evidence="9">
    <location>
        <begin position="322"/>
        <end position="349"/>
    </location>
</feature>
<comment type="subcellular location">
    <subcellularLocation>
        <location evidence="1">Membrane</location>
    </subcellularLocation>
</comment>
<evidence type="ECO:0000259" key="12">
    <source>
        <dbReference type="PROSITE" id="PS50011"/>
    </source>
</evidence>
<dbReference type="InterPro" id="IPR011009">
    <property type="entry name" value="Kinase-like_dom_sf"/>
</dbReference>
<keyword evidence="6 10" id="KW-1133">Transmembrane helix</keyword>
<dbReference type="PROSITE" id="PS50011">
    <property type="entry name" value="PROTEIN_KINASE_DOM"/>
    <property type="match status" value="1"/>
</dbReference>
<evidence type="ECO:0000256" key="5">
    <source>
        <dbReference type="ARBA" id="ARBA00022737"/>
    </source>
</evidence>
<dbReference type="EMBL" id="BPVZ01000051">
    <property type="protein sequence ID" value="GKV18620.1"/>
    <property type="molecule type" value="Genomic_DNA"/>
</dbReference>
<dbReference type="Proteomes" id="UP001054252">
    <property type="component" value="Unassembled WGS sequence"/>
</dbReference>
<feature type="signal peptide" evidence="11">
    <location>
        <begin position="1"/>
        <end position="17"/>
    </location>
</feature>
<dbReference type="FunFam" id="3.30.200.20:FF:000125">
    <property type="entry name" value="Protein STRUBBELIG-RECEPTOR FAMILY 8"/>
    <property type="match status" value="1"/>
</dbReference>
<dbReference type="SUPFAM" id="SSF56112">
    <property type="entry name" value="Protein kinase-like (PK-like)"/>
    <property type="match status" value="1"/>
</dbReference>
<dbReference type="InterPro" id="IPR001611">
    <property type="entry name" value="Leu-rich_rpt"/>
</dbReference>
<keyword evidence="14" id="KW-1185">Reference proteome</keyword>
<dbReference type="InterPro" id="IPR046959">
    <property type="entry name" value="PRK1-6/SRF4-like"/>
</dbReference>
<keyword evidence="5" id="KW-0677">Repeat</keyword>
<dbReference type="InterPro" id="IPR032675">
    <property type="entry name" value="LRR_dom_sf"/>
</dbReference>
<dbReference type="Gene3D" id="1.10.510.10">
    <property type="entry name" value="Transferase(Phosphotransferase) domain 1"/>
    <property type="match status" value="1"/>
</dbReference>
<dbReference type="Pfam" id="PF00560">
    <property type="entry name" value="LRR_1"/>
    <property type="match status" value="3"/>
</dbReference>
<evidence type="ECO:0000313" key="13">
    <source>
        <dbReference type="EMBL" id="GKV18620.1"/>
    </source>
</evidence>
<keyword evidence="3 10" id="KW-0812">Transmembrane</keyword>
<evidence type="ECO:0000256" key="10">
    <source>
        <dbReference type="SAM" id="Phobius"/>
    </source>
</evidence>
<evidence type="ECO:0000256" key="6">
    <source>
        <dbReference type="ARBA" id="ARBA00022989"/>
    </source>
</evidence>
<evidence type="ECO:0000256" key="7">
    <source>
        <dbReference type="ARBA" id="ARBA00023136"/>
    </source>
</evidence>
<organism evidence="13 14">
    <name type="scientific">Rubroshorea leprosula</name>
    <dbReference type="NCBI Taxonomy" id="152421"/>
    <lineage>
        <taxon>Eukaryota</taxon>
        <taxon>Viridiplantae</taxon>
        <taxon>Streptophyta</taxon>
        <taxon>Embryophyta</taxon>
        <taxon>Tracheophyta</taxon>
        <taxon>Spermatophyta</taxon>
        <taxon>Magnoliopsida</taxon>
        <taxon>eudicotyledons</taxon>
        <taxon>Gunneridae</taxon>
        <taxon>Pentapetalae</taxon>
        <taxon>rosids</taxon>
        <taxon>malvids</taxon>
        <taxon>Malvales</taxon>
        <taxon>Dipterocarpaceae</taxon>
        <taxon>Rubroshorea</taxon>
    </lineage>
</organism>
<feature type="compositionally biased region" description="Pro residues" evidence="9">
    <location>
        <begin position="252"/>
        <end position="261"/>
    </location>
</feature>
<dbReference type="Gene3D" id="3.30.200.20">
    <property type="entry name" value="Phosphorylase Kinase, domain 1"/>
    <property type="match status" value="1"/>
</dbReference>
<proteinExistence type="predicted"/>
<dbReference type="PANTHER" id="PTHR48007">
    <property type="entry name" value="LEUCINE-RICH REPEAT RECEPTOR-LIKE PROTEIN KINASE PXC1"/>
    <property type="match status" value="1"/>
</dbReference>
<keyword evidence="7 10" id="KW-0472">Membrane</keyword>
<comment type="caution">
    <text evidence="13">The sequence shown here is derived from an EMBL/GenBank/DDBJ whole genome shotgun (WGS) entry which is preliminary data.</text>
</comment>
<evidence type="ECO:0000256" key="11">
    <source>
        <dbReference type="SAM" id="SignalP"/>
    </source>
</evidence>
<evidence type="ECO:0000313" key="14">
    <source>
        <dbReference type="Proteomes" id="UP001054252"/>
    </source>
</evidence>
<keyword evidence="2" id="KW-0433">Leucine-rich repeat</keyword>
<dbReference type="FunFam" id="3.80.10.10:FF:000062">
    <property type="entry name" value="protein STRUBBELIG-RECEPTOR FAMILY 3"/>
    <property type="match status" value="1"/>
</dbReference>
<keyword evidence="4 11" id="KW-0732">Signal</keyword>
<gene>
    <name evidence="13" type="ORF">SLEP1_g28973</name>
</gene>
<evidence type="ECO:0000256" key="8">
    <source>
        <dbReference type="ARBA" id="ARBA00023170"/>
    </source>
</evidence>
<protein>
    <recommendedName>
        <fullName evidence="12">Protein kinase domain-containing protein</fullName>
    </recommendedName>
</protein>
<evidence type="ECO:0000256" key="4">
    <source>
        <dbReference type="ARBA" id="ARBA00022729"/>
    </source>
</evidence>
<feature type="region of interest" description="Disordered" evidence="9">
    <location>
        <begin position="252"/>
        <end position="282"/>
    </location>
</feature>
<dbReference type="PROSITE" id="PS51450">
    <property type="entry name" value="LRR"/>
    <property type="match status" value="1"/>
</dbReference>
<dbReference type="GO" id="GO:0004672">
    <property type="term" value="F:protein kinase activity"/>
    <property type="evidence" value="ECO:0007669"/>
    <property type="project" value="InterPro"/>
</dbReference>
<dbReference type="SUPFAM" id="SSF52058">
    <property type="entry name" value="L domain-like"/>
    <property type="match status" value="1"/>
</dbReference>
<evidence type="ECO:0000256" key="9">
    <source>
        <dbReference type="SAM" id="MobiDB-lite"/>
    </source>
</evidence>
<evidence type="ECO:0000256" key="1">
    <source>
        <dbReference type="ARBA" id="ARBA00004370"/>
    </source>
</evidence>
<dbReference type="Gene3D" id="3.80.10.10">
    <property type="entry name" value="Ribonuclease Inhibitor"/>
    <property type="match status" value="2"/>
</dbReference>
<dbReference type="Pfam" id="PF00069">
    <property type="entry name" value="Pkinase"/>
    <property type="match status" value="1"/>
</dbReference>
<dbReference type="GO" id="GO:0005524">
    <property type="term" value="F:ATP binding"/>
    <property type="evidence" value="ECO:0007669"/>
    <property type="project" value="InterPro"/>
</dbReference>
<reference evidence="13 14" key="1">
    <citation type="journal article" date="2021" name="Commun. Biol.">
        <title>The genome of Shorea leprosula (Dipterocarpaceae) highlights the ecological relevance of drought in aseasonal tropical rainforests.</title>
        <authorList>
            <person name="Ng K.K.S."/>
            <person name="Kobayashi M.J."/>
            <person name="Fawcett J.A."/>
            <person name="Hatakeyama M."/>
            <person name="Paape T."/>
            <person name="Ng C.H."/>
            <person name="Ang C.C."/>
            <person name="Tnah L.H."/>
            <person name="Lee C.T."/>
            <person name="Nishiyama T."/>
            <person name="Sese J."/>
            <person name="O'Brien M.J."/>
            <person name="Copetti D."/>
            <person name="Mohd Noor M.I."/>
            <person name="Ong R.C."/>
            <person name="Putra M."/>
            <person name="Sireger I.Z."/>
            <person name="Indrioko S."/>
            <person name="Kosugi Y."/>
            <person name="Izuno A."/>
            <person name="Isagi Y."/>
            <person name="Lee S.L."/>
            <person name="Shimizu K.K."/>
        </authorList>
    </citation>
    <scope>NUCLEOTIDE SEQUENCE [LARGE SCALE GENOMIC DNA]</scope>
    <source>
        <strain evidence="13">214</strain>
    </source>
</reference>
<accession>A0AAV5K2H5</accession>
<feature type="domain" description="Protein kinase" evidence="12">
    <location>
        <begin position="451"/>
        <end position="726"/>
    </location>
</feature>
<dbReference type="AlphaFoldDB" id="A0AAV5K2H5"/>
<evidence type="ECO:0000256" key="2">
    <source>
        <dbReference type="ARBA" id="ARBA00022614"/>
    </source>
</evidence>
<evidence type="ECO:0000256" key="3">
    <source>
        <dbReference type="ARBA" id="ARBA00022692"/>
    </source>
</evidence>
<feature type="chain" id="PRO_5043506866" description="Protein kinase domain-containing protein" evidence="11">
    <location>
        <begin position="18"/>
        <end position="726"/>
    </location>
</feature>
<feature type="compositionally biased region" description="Basic and acidic residues" evidence="9">
    <location>
        <begin position="322"/>
        <end position="331"/>
    </location>
</feature>
<sequence>MMCVGLLVLLSASFCASDTDPFDVMAINGLYLSLGSPPLTGWVPVGGDPCGEEWQGVNCVFANITELRLNSMDLGGTLDGSIVNFESIILFRDLSDNHIGGSIPLTLPLTLRNLSLSGNQFNGSIPNLSTLSELLDLSLNDNHLSDGIPDSFQQLNGLINLDLSGNNLSGQLPPSFRNLSSLNMLHLQNNKLSGKLDLLQDLPLLDLNVENNLFSGPIPPKLLTIPNFRKDGNPFNTTILAPPPVAPPPFGAGAPFLPPAPGQGHGGQTNGSSKLEPTQSEKGRNFWTNKRRLTWIVVSGVLALVVLGVCLLVWRCSKGRKANENDEKHGMDALQEPTGKPGHSNKSSFQPTVQIKEDIGRMAPSLKLEDEYVIDVMKMPTSQRHKKDHEIDMNSMAQQSIVPAPPVEGVNVNPVVPAVVKRGGHASTSQKSAFSTSVFTIASLQQYTNSFSEDNFIGEGMLGSVYRAELPDGKLLAIKKLDSKASGWWNEEDFLQLISNISKLKHPNILELVGYCNEHGQQLLVYEYCGHGSLYDALHMDDEIHRKLSWDARVRVALGAARALQYLHEVCQPPIMHRNLKSSNVLLDDKFAAHISDFILAPLSSSVDQLSGSLISSGYGAPELELGSYTCQSDVYSLGIVMLELLTARKPFDRSRSRGEQSLVGWAIPKLHDIDALSKMVDPSLNGAYPVKSLSRFADIISRCVQWEPGFRPPISEIVQDLLHMI</sequence>
<feature type="transmembrane region" description="Helical" evidence="10">
    <location>
        <begin position="293"/>
        <end position="314"/>
    </location>
</feature>
<keyword evidence="8" id="KW-0675">Receptor</keyword>